<reference evidence="3" key="2">
    <citation type="submission" date="2020-05" db="UniProtKB">
        <authorList>
            <consortium name="EnsemblMetazoa"/>
        </authorList>
    </citation>
    <scope>IDENTIFICATION</scope>
    <source>
        <strain evidence="3">IAEA</strain>
    </source>
</reference>
<dbReference type="STRING" id="7398.A0A1A9ZUF3"/>
<dbReference type="InterPro" id="IPR027417">
    <property type="entry name" value="P-loop_NTPase"/>
</dbReference>
<dbReference type="GO" id="GO:0007018">
    <property type="term" value="P:microtubule-based movement"/>
    <property type="evidence" value="ECO:0007669"/>
    <property type="project" value="InterPro"/>
</dbReference>
<keyword evidence="1" id="KW-0472">Membrane</keyword>
<feature type="transmembrane region" description="Helical" evidence="1">
    <location>
        <begin position="220"/>
        <end position="238"/>
    </location>
</feature>
<dbReference type="SUPFAM" id="SSF52540">
    <property type="entry name" value="P-loop containing nucleoside triphosphate hydrolases"/>
    <property type="match status" value="1"/>
</dbReference>
<dbReference type="Gene3D" id="3.40.50.300">
    <property type="entry name" value="P-loop containing nucleotide triphosphate hydrolases"/>
    <property type="match status" value="1"/>
</dbReference>
<dbReference type="GO" id="GO:0030286">
    <property type="term" value="C:dynein complex"/>
    <property type="evidence" value="ECO:0007669"/>
    <property type="project" value="InterPro"/>
</dbReference>
<dbReference type="AlphaFoldDB" id="A0A1A9ZUF3"/>
<proteinExistence type="predicted"/>
<feature type="transmembrane region" description="Helical" evidence="1">
    <location>
        <begin position="196"/>
        <end position="214"/>
    </location>
</feature>
<evidence type="ECO:0000259" key="2">
    <source>
        <dbReference type="Pfam" id="PF22597"/>
    </source>
</evidence>
<evidence type="ECO:0000313" key="3">
    <source>
        <dbReference type="EnsemblMetazoa" id="GPAI025425-PA"/>
    </source>
</evidence>
<sequence length="256" mass="29512">MALLQKLASAILSQTEKLPQKFSLVSVVLHNRNDTYELNYKYRNECSQRNYLEMGSLFQPRWYISRHTTSFMGAMGIPGGSNFIFPRLYHHTFVVAVDSFEDSTIIKIFTAIGDWHFAKGYVEKVALLSRGLAEAMVSVYRSSMSVFLPTPAKSHYTFSLRDITRVFQGIVMVPPKRLNDPEKLGRLWAHEIYRVFYDRYSWAILVVAAVVVNWQIKGIIILLLLFFCPPGFNCCYIIEVLKSRKRQKQAPLPITI</sequence>
<evidence type="ECO:0000256" key="1">
    <source>
        <dbReference type="SAM" id="Phobius"/>
    </source>
</evidence>
<keyword evidence="1" id="KW-1133">Transmembrane helix</keyword>
<feature type="domain" description="Dynein 2 heavy chain 1 cytoplasmic ATPase lid" evidence="2">
    <location>
        <begin position="129"/>
        <end position="199"/>
    </location>
</feature>
<keyword evidence="1" id="KW-0812">Transmembrane</keyword>
<dbReference type="GO" id="GO:0051959">
    <property type="term" value="F:dynein light intermediate chain binding"/>
    <property type="evidence" value="ECO:0007669"/>
    <property type="project" value="InterPro"/>
</dbReference>
<dbReference type="InterPro" id="IPR054354">
    <property type="entry name" value="DYNC2H1-like_lid"/>
</dbReference>
<evidence type="ECO:0000313" key="4">
    <source>
        <dbReference type="Proteomes" id="UP000092445"/>
    </source>
</evidence>
<dbReference type="Proteomes" id="UP000092445">
    <property type="component" value="Unassembled WGS sequence"/>
</dbReference>
<accession>A0A1A9ZUF3</accession>
<dbReference type="Pfam" id="PF22597">
    <property type="entry name" value="DYN_lid"/>
    <property type="match status" value="1"/>
</dbReference>
<dbReference type="PANTHER" id="PTHR22878">
    <property type="entry name" value="DYNEIN HEAVY CHAIN 6, AXONEMAL-LIKE-RELATED"/>
    <property type="match status" value="1"/>
</dbReference>
<dbReference type="VEuPathDB" id="VectorBase:GPAI025425"/>
<keyword evidence="4" id="KW-1185">Reference proteome</keyword>
<dbReference type="PANTHER" id="PTHR22878:SF70">
    <property type="entry name" value="DYNEIN HEAVY CHAIN 2, AXONEMAL"/>
    <property type="match status" value="1"/>
</dbReference>
<dbReference type="Gene3D" id="1.20.920.30">
    <property type="match status" value="1"/>
</dbReference>
<reference evidence="4" key="1">
    <citation type="submission" date="2014-03" db="EMBL/GenBank/DDBJ databases">
        <authorList>
            <person name="Aksoy S."/>
            <person name="Warren W."/>
            <person name="Wilson R.K."/>
        </authorList>
    </citation>
    <scope>NUCLEOTIDE SEQUENCE [LARGE SCALE GENOMIC DNA]</scope>
    <source>
        <strain evidence="4">IAEA</strain>
    </source>
</reference>
<organism evidence="3 4">
    <name type="scientific">Glossina pallidipes</name>
    <name type="common">Tsetse fly</name>
    <dbReference type="NCBI Taxonomy" id="7398"/>
    <lineage>
        <taxon>Eukaryota</taxon>
        <taxon>Metazoa</taxon>
        <taxon>Ecdysozoa</taxon>
        <taxon>Arthropoda</taxon>
        <taxon>Hexapoda</taxon>
        <taxon>Insecta</taxon>
        <taxon>Pterygota</taxon>
        <taxon>Neoptera</taxon>
        <taxon>Endopterygota</taxon>
        <taxon>Diptera</taxon>
        <taxon>Brachycera</taxon>
        <taxon>Muscomorpha</taxon>
        <taxon>Hippoboscoidea</taxon>
        <taxon>Glossinidae</taxon>
        <taxon>Glossina</taxon>
    </lineage>
</organism>
<dbReference type="EnsemblMetazoa" id="GPAI025425-RA">
    <property type="protein sequence ID" value="GPAI025425-PA"/>
    <property type="gene ID" value="GPAI025425"/>
</dbReference>
<dbReference type="InterPro" id="IPR026983">
    <property type="entry name" value="DHC"/>
</dbReference>
<dbReference type="GO" id="GO:0045505">
    <property type="term" value="F:dynein intermediate chain binding"/>
    <property type="evidence" value="ECO:0007669"/>
    <property type="project" value="InterPro"/>
</dbReference>
<name>A0A1A9ZUF3_GLOPL</name>
<protein>
    <recommendedName>
        <fullName evidence="2">Dynein 2 heavy chain 1 cytoplasmic ATPase lid domain-containing protein</fullName>
    </recommendedName>
</protein>